<dbReference type="EMBL" id="VOSK01000001">
    <property type="protein sequence ID" value="MPR23737.1"/>
    <property type="molecule type" value="Genomic_DNA"/>
</dbReference>
<feature type="transmembrane region" description="Helical" evidence="1">
    <location>
        <begin position="74"/>
        <end position="93"/>
    </location>
</feature>
<evidence type="ECO:0000313" key="3">
    <source>
        <dbReference type="EMBL" id="MPR23737.1"/>
    </source>
</evidence>
<dbReference type="PANTHER" id="PTHR43081">
    <property type="entry name" value="ADENYLATE CYCLASE, TERMINAL-DIFFERENTIATION SPECIFIC-RELATED"/>
    <property type="match status" value="1"/>
</dbReference>
<dbReference type="Pfam" id="PF00211">
    <property type="entry name" value="Guanylate_cyc"/>
    <property type="match status" value="1"/>
</dbReference>
<dbReference type="AlphaFoldDB" id="A0A5N7MAG1"/>
<feature type="domain" description="Guanylate cyclase" evidence="2">
    <location>
        <begin position="253"/>
        <end position="380"/>
    </location>
</feature>
<dbReference type="SUPFAM" id="SSF55073">
    <property type="entry name" value="Nucleotide cyclase"/>
    <property type="match status" value="1"/>
</dbReference>
<organism evidence="3 4">
    <name type="scientific">Microvirga tunisiensis</name>
    <dbReference type="NCBI Taxonomy" id="2108360"/>
    <lineage>
        <taxon>Bacteria</taxon>
        <taxon>Pseudomonadati</taxon>
        <taxon>Pseudomonadota</taxon>
        <taxon>Alphaproteobacteria</taxon>
        <taxon>Hyphomicrobiales</taxon>
        <taxon>Methylobacteriaceae</taxon>
        <taxon>Microvirga</taxon>
    </lineage>
</organism>
<keyword evidence="1" id="KW-0472">Membrane</keyword>
<feature type="transmembrane region" description="Helical" evidence="1">
    <location>
        <begin position="45"/>
        <end position="62"/>
    </location>
</feature>
<keyword evidence="1" id="KW-0812">Transmembrane</keyword>
<dbReference type="PANTHER" id="PTHR43081:SF1">
    <property type="entry name" value="ADENYLATE CYCLASE, TERMINAL-DIFFERENTIATION SPECIFIC"/>
    <property type="match status" value="1"/>
</dbReference>
<sequence length="428" mass="46705">MSSSGERALADAQRKGFRLAIVGRTIAVGALAFVFLAGYHFPFNVAIWLLTLALALSGLMALKTAGTRLENMVRYVFFLLDAALVSAIIAFAPLSGGDDIPQNLTFFTSRTQFYYVVITASILTLSPGLVLWTGGCCVAGLALSTIWIAAGMESILNFADLPIAPSREDLYRIVLNPDFLGTESRIEEMLILSAVTGIAAIAVRGARLVVLARISAEEKRRHTQRLFGKYLPAAVIPDLKSDGHLSPQMREATLLYADVEGFTSISEKLQPEEIIHLLNELFTMVSEKITMRGGLVVSYFGDAVIAAFNSPLPLEKHEFSAVMAARDILKTLESSEFRSHRLRLRIGIATGLVAVGTVGSEERLSFTHYGDTVNLSQRLEALNRETGTDCLMCGATYTAVQHEIEGIRSLGFHSLRNKQRGVEVYALE</sequence>
<dbReference type="OrthoDB" id="9789782at2"/>
<dbReference type="InterPro" id="IPR050697">
    <property type="entry name" value="Adenylyl/Guanylyl_Cyclase_3/4"/>
</dbReference>
<gene>
    <name evidence="3" type="ORF">FS320_00500</name>
</gene>
<dbReference type="InterPro" id="IPR029787">
    <property type="entry name" value="Nucleotide_cyclase"/>
</dbReference>
<reference evidence="3 4" key="1">
    <citation type="journal article" date="2019" name="Syst. Appl. Microbiol.">
        <title>Microvirga tunisiensis sp. nov., a root nodule symbiotic bacterium isolated from Lupinus micranthus and L. luteus grown in Northern Tunisia.</title>
        <authorList>
            <person name="Msaddak A."/>
            <person name="Rejili M."/>
            <person name="Duran D."/>
            <person name="Mars M."/>
            <person name="Palacios J.M."/>
            <person name="Ruiz-Argueso T."/>
            <person name="Rey L."/>
            <person name="Imperial J."/>
        </authorList>
    </citation>
    <scope>NUCLEOTIDE SEQUENCE [LARGE SCALE GENOMIC DNA]</scope>
    <source>
        <strain evidence="3 4">Lmie10</strain>
    </source>
</reference>
<feature type="transmembrane region" description="Helical" evidence="1">
    <location>
        <begin position="113"/>
        <end position="132"/>
    </location>
</feature>
<dbReference type="Proteomes" id="UP000403266">
    <property type="component" value="Unassembled WGS sequence"/>
</dbReference>
<feature type="transmembrane region" description="Helical" evidence="1">
    <location>
        <begin position="189"/>
        <end position="212"/>
    </location>
</feature>
<proteinExistence type="predicted"/>
<protein>
    <submittedName>
        <fullName evidence="3">Adenylate/guanylate cyclase domain-containing protein</fullName>
    </submittedName>
</protein>
<dbReference type="CDD" id="cd07302">
    <property type="entry name" value="CHD"/>
    <property type="match status" value="1"/>
</dbReference>
<evidence type="ECO:0000259" key="2">
    <source>
        <dbReference type="PROSITE" id="PS50125"/>
    </source>
</evidence>
<dbReference type="PROSITE" id="PS50125">
    <property type="entry name" value="GUANYLATE_CYCLASE_2"/>
    <property type="match status" value="1"/>
</dbReference>
<feature type="transmembrane region" description="Helical" evidence="1">
    <location>
        <begin position="21"/>
        <end position="39"/>
    </location>
</feature>
<dbReference type="InterPro" id="IPR001054">
    <property type="entry name" value="A/G_cyclase"/>
</dbReference>
<dbReference type="GO" id="GO:0035556">
    <property type="term" value="P:intracellular signal transduction"/>
    <property type="evidence" value="ECO:0007669"/>
    <property type="project" value="InterPro"/>
</dbReference>
<dbReference type="GO" id="GO:0004016">
    <property type="term" value="F:adenylate cyclase activity"/>
    <property type="evidence" value="ECO:0007669"/>
    <property type="project" value="UniProtKB-ARBA"/>
</dbReference>
<keyword evidence="4" id="KW-1185">Reference proteome</keyword>
<dbReference type="Gene3D" id="3.30.70.1230">
    <property type="entry name" value="Nucleotide cyclase"/>
    <property type="match status" value="1"/>
</dbReference>
<evidence type="ECO:0000256" key="1">
    <source>
        <dbReference type="SAM" id="Phobius"/>
    </source>
</evidence>
<dbReference type="GO" id="GO:0009190">
    <property type="term" value="P:cyclic nucleotide biosynthetic process"/>
    <property type="evidence" value="ECO:0007669"/>
    <property type="project" value="InterPro"/>
</dbReference>
<comment type="caution">
    <text evidence="3">The sequence shown here is derived from an EMBL/GenBank/DDBJ whole genome shotgun (WGS) entry which is preliminary data.</text>
</comment>
<dbReference type="SMART" id="SM00044">
    <property type="entry name" value="CYCc"/>
    <property type="match status" value="1"/>
</dbReference>
<evidence type="ECO:0000313" key="4">
    <source>
        <dbReference type="Proteomes" id="UP000403266"/>
    </source>
</evidence>
<name>A0A5N7MAG1_9HYPH</name>
<accession>A0A5N7MAG1</accession>
<keyword evidence="1" id="KW-1133">Transmembrane helix</keyword>
<feature type="transmembrane region" description="Helical" evidence="1">
    <location>
        <begin position="139"/>
        <end position="159"/>
    </location>
</feature>